<evidence type="ECO:0000313" key="4">
    <source>
        <dbReference type="EMBL" id="MBB3153565.1"/>
    </source>
</evidence>
<keyword evidence="1" id="KW-0812">Transmembrane</keyword>
<dbReference type="Gene3D" id="2.130.10.10">
    <property type="entry name" value="YVTN repeat-like/Quinoprotein amine dehydrogenase"/>
    <property type="match status" value="1"/>
</dbReference>
<proteinExistence type="predicted"/>
<accession>A0A7W5GB94</accession>
<evidence type="ECO:0000256" key="1">
    <source>
        <dbReference type="SAM" id="Phobius"/>
    </source>
</evidence>
<dbReference type="Pfam" id="PF13360">
    <property type="entry name" value="PQQ_2"/>
    <property type="match status" value="1"/>
</dbReference>
<feature type="transmembrane region" description="Helical" evidence="1">
    <location>
        <begin position="12"/>
        <end position="31"/>
    </location>
</feature>
<dbReference type="InterPro" id="IPR002372">
    <property type="entry name" value="PQQ_rpt_dom"/>
</dbReference>
<evidence type="ECO:0000259" key="2">
    <source>
        <dbReference type="Pfam" id="PF09992"/>
    </source>
</evidence>
<dbReference type="AlphaFoldDB" id="A0A7W5GB94"/>
<dbReference type="PANTHER" id="PTHR40446:SF2">
    <property type="entry name" value="N-ACETYLGLUCOSAMINE-1-PHOSPHODIESTER ALPHA-N-ACETYLGLUCOSAMINIDASE"/>
    <property type="match status" value="1"/>
</dbReference>
<organism evidence="4 5">
    <name type="scientific">Paenibacillus endophyticus</name>
    <dbReference type="NCBI Taxonomy" id="1294268"/>
    <lineage>
        <taxon>Bacteria</taxon>
        <taxon>Bacillati</taxon>
        <taxon>Bacillota</taxon>
        <taxon>Bacilli</taxon>
        <taxon>Bacillales</taxon>
        <taxon>Paenibacillaceae</taxon>
        <taxon>Paenibacillus</taxon>
    </lineage>
</organism>
<protein>
    <submittedName>
        <fullName evidence="4">Exopolysaccharide biosynthesis protein/outer membrane protein assembly factor BamB</fullName>
    </submittedName>
</protein>
<keyword evidence="5" id="KW-1185">Reference proteome</keyword>
<evidence type="ECO:0000259" key="3">
    <source>
        <dbReference type="Pfam" id="PF13360"/>
    </source>
</evidence>
<keyword evidence="1" id="KW-1133">Transmembrane helix</keyword>
<dbReference type="RefSeq" id="WP_183565359.1">
    <property type="nucleotide sequence ID" value="NZ_CBCSLB010000007.1"/>
</dbReference>
<dbReference type="InterPro" id="IPR015943">
    <property type="entry name" value="WD40/YVTN_repeat-like_dom_sf"/>
</dbReference>
<dbReference type="SUPFAM" id="SSF50998">
    <property type="entry name" value="Quinoprotein alcohol dehydrogenase-like"/>
    <property type="match status" value="1"/>
</dbReference>
<reference evidence="4 5" key="1">
    <citation type="submission" date="2020-08" db="EMBL/GenBank/DDBJ databases">
        <title>Genomic Encyclopedia of Type Strains, Phase III (KMG-III): the genomes of soil and plant-associated and newly described type strains.</title>
        <authorList>
            <person name="Whitman W."/>
        </authorList>
    </citation>
    <scope>NUCLEOTIDE SEQUENCE [LARGE SCALE GENOMIC DNA]</scope>
    <source>
        <strain evidence="4 5">CECT 8234</strain>
    </source>
</reference>
<feature type="domain" description="Phosphodiester glycosidase" evidence="2">
    <location>
        <begin position="645"/>
        <end position="812"/>
    </location>
</feature>
<dbReference type="Proteomes" id="UP000518605">
    <property type="component" value="Unassembled WGS sequence"/>
</dbReference>
<dbReference type="InterPro" id="IPR018711">
    <property type="entry name" value="NAGPA"/>
</dbReference>
<dbReference type="InterPro" id="IPR011047">
    <property type="entry name" value="Quinoprotein_ADH-like_sf"/>
</dbReference>
<feature type="domain" description="Pyrrolo-quinoline quinone repeat" evidence="3">
    <location>
        <begin position="207"/>
        <end position="357"/>
    </location>
</feature>
<gene>
    <name evidence="4" type="ORF">FHS16_003627</name>
</gene>
<keyword evidence="1" id="KW-0472">Membrane</keyword>
<name>A0A7W5GB94_9BACL</name>
<sequence length="818" mass="84715">MQQKMTDHKLRAFVVLLIMIIGISHIGSHGLQTAAALGNRSMMAAESSNTALNGAAATKNPASSKAELEYWRYTGEGMLYAPLALPNGNLFTVTANGWLSVLDGKGKEVKRVNTYSKLSAPAINGKNEIYIAGTGARLFKYDRAANGGQTGIFYFKNKKEQLQPSGVVTDGEGYPYFAYQHAILSLSSTGEKQAALLPDGVTVKELAAGKSGVYALGSNGTLYAVRAGAVVWEAALEQSLLGAKLAADRVGGGVLLLAGKAVAAYEEDGKVRFTRELAAAPAGGWTSPVLLPGDAGAVVAAELSGNGIAAFRLADGAELWRISAAGAGGFGPVALAPDAAAGIVLAGGRSGAVYAIDGFAKSILYTYGGHAAVPASGVAPMGAGRFAYASGSKLIAAGPVRPVAVTYAAATLKLPLDTRLLLTDKLKLSDSVALAFRSDNAAIVRITDKGVVTPIAAGSANLYVDVITSGYKGQLKLPVQVAASASKLKVKHEAKKVSLSGKSYTVQTVVIPKGIPMTAGLASRKVGIVQPLVSITKAYNADAAINGTYFEAYGGIPEPYGTIIADGNVEHIGNTGTAIGFTWDGTIVMDSLRVKVLGGTDGSFAYPNNWYVYFINRTPSAGASSAIMFTPKRGAKVGFALGTTITVSKGKVTKISKKENVSIPADGYVLVFIGSEEKLAERFKVGTAVDYKLEMANLSKMPIAWSRVHTAVGAGPRLVKDGKLAINPAGEGFSSSKILTDSAARSGILVKKDGTVVLATVSQATIKQWGQIMLQLGAVQAMNLDGGASSGMYAQGKLITTPGRLISNSLVFGTKLKW</sequence>
<dbReference type="PANTHER" id="PTHR40446">
    <property type="entry name" value="N-ACETYLGLUCOSAMINE-1-PHOSPHODIESTER ALPHA-N-ACETYLGLUCOSAMINIDASE"/>
    <property type="match status" value="1"/>
</dbReference>
<dbReference type="EMBL" id="JACHXW010000010">
    <property type="protein sequence ID" value="MBB3153565.1"/>
    <property type="molecule type" value="Genomic_DNA"/>
</dbReference>
<dbReference type="Pfam" id="PF09992">
    <property type="entry name" value="NAGPA"/>
    <property type="match status" value="1"/>
</dbReference>
<comment type="caution">
    <text evidence="4">The sequence shown here is derived from an EMBL/GenBank/DDBJ whole genome shotgun (WGS) entry which is preliminary data.</text>
</comment>
<evidence type="ECO:0000313" key="5">
    <source>
        <dbReference type="Proteomes" id="UP000518605"/>
    </source>
</evidence>